<sequence length="237" mass="24355">MIKSLASLAVALAALHHGISAQETSSFCPPNMSEMSVEGINGVFCVIKGHECVANIKGDCPTKQLGLDYGSYCGTVASGVFGCKVLTAESIPTYQPTFAPSKRCADSEVEVSVEGVQNSYCVDASYVCTAARDDGNCPGPQPGLPDGSFCDIVASGVYGCKAFNGTEPTEYEPEAPRNCTGSIYGDEPVSVEGVGTFCASGDICSGDRYGSCPAAQDGLDADSRCVIVSTGVFGCAL</sequence>
<organism evidence="2 3">
    <name type="scientific">Pythium oligandrum</name>
    <name type="common">Mycoparasitic fungus</name>
    <dbReference type="NCBI Taxonomy" id="41045"/>
    <lineage>
        <taxon>Eukaryota</taxon>
        <taxon>Sar</taxon>
        <taxon>Stramenopiles</taxon>
        <taxon>Oomycota</taxon>
        <taxon>Peronosporomycetes</taxon>
        <taxon>Pythiales</taxon>
        <taxon>Pythiaceae</taxon>
        <taxon>Pythium</taxon>
    </lineage>
</organism>
<accession>A0A8K1FE51</accession>
<keyword evidence="3" id="KW-1185">Reference proteome</keyword>
<evidence type="ECO:0000313" key="3">
    <source>
        <dbReference type="Proteomes" id="UP000794436"/>
    </source>
</evidence>
<dbReference type="Proteomes" id="UP000794436">
    <property type="component" value="Unassembled WGS sequence"/>
</dbReference>
<feature type="chain" id="PRO_5035461821" evidence="1">
    <location>
        <begin position="22"/>
        <end position="237"/>
    </location>
</feature>
<reference evidence="2" key="1">
    <citation type="submission" date="2019-03" db="EMBL/GenBank/DDBJ databases">
        <title>Long read genome sequence of the mycoparasitic Pythium oligandrum ATCC 38472 isolated from sugarbeet rhizosphere.</title>
        <authorList>
            <person name="Gaulin E."/>
        </authorList>
    </citation>
    <scope>NUCLEOTIDE SEQUENCE</scope>
    <source>
        <strain evidence="2">ATCC 38472_TT</strain>
    </source>
</reference>
<dbReference type="OrthoDB" id="163959at2759"/>
<feature type="signal peptide" evidence="1">
    <location>
        <begin position="1"/>
        <end position="21"/>
    </location>
</feature>
<comment type="caution">
    <text evidence="2">The sequence shown here is derived from an EMBL/GenBank/DDBJ whole genome shotgun (WGS) entry which is preliminary data.</text>
</comment>
<gene>
    <name evidence="2" type="ORF">Poli38472_000192</name>
</gene>
<evidence type="ECO:0000256" key="1">
    <source>
        <dbReference type="SAM" id="SignalP"/>
    </source>
</evidence>
<evidence type="ECO:0000313" key="2">
    <source>
        <dbReference type="EMBL" id="TMW60150.1"/>
    </source>
</evidence>
<dbReference type="EMBL" id="SPLM01000108">
    <property type="protein sequence ID" value="TMW60150.1"/>
    <property type="molecule type" value="Genomic_DNA"/>
</dbReference>
<name>A0A8K1FE51_PYTOL</name>
<dbReference type="AlphaFoldDB" id="A0A8K1FE51"/>
<protein>
    <submittedName>
        <fullName evidence="2">Uncharacterized protein</fullName>
    </submittedName>
</protein>
<proteinExistence type="predicted"/>
<keyword evidence="1" id="KW-0732">Signal</keyword>